<protein>
    <submittedName>
        <fullName evidence="2">Uncharacterized protein</fullName>
    </submittedName>
</protein>
<dbReference type="eggNOG" id="ENOG502RYB9">
    <property type="taxonomic scope" value="Eukaryota"/>
</dbReference>
<evidence type="ECO:0000256" key="1">
    <source>
        <dbReference type="SAM" id="Phobius"/>
    </source>
</evidence>
<feature type="transmembrane region" description="Helical" evidence="1">
    <location>
        <begin position="148"/>
        <end position="171"/>
    </location>
</feature>
<keyword evidence="1" id="KW-0812">Transmembrane</keyword>
<dbReference type="EMBL" id="AMGY01000009">
    <property type="protein sequence ID" value="EXJ77847.1"/>
    <property type="molecule type" value="Genomic_DNA"/>
</dbReference>
<dbReference type="PANTHER" id="PTHR42101">
    <property type="entry name" value="CHROMOSOME 16, WHOLE GENOME SHOTGUN SEQUENCE"/>
    <property type="match status" value="1"/>
</dbReference>
<gene>
    <name evidence="2" type="ORF">A1O3_09006</name>
</gene>
<feature type="transmembrane region" description="Helical" evidence="1">
    <location>
        <begin position="84"/>
        <end position="104"/>
    </location>
</feature>
<evidence type="ECO:0000313" key="2">
    <source>
        <dbReference type="EMBL" id="EXJ77847.1"/>
    </source>
</evidence>
<feature type="transmembrane region" description="Helical" evidence="1">
    <location>
        <begin position="475"/>
        <end position="494"/>
    </location>
</feature>
<keyword evidence="3" id="KW-1185">Reference proteome</keyword>
<feature type="transmembrane region" description="Helical" evidence="1">
    <location>
        <begin position="506"/>
        <end position="528"/>
    </location>
</feature>
<feature type="transmembrane region" description="Helical" evidence="1">
    <location>
        <begin position="183"/>
        <end position="205"/>
    </location>
</feature>
<organism evidence="2 3">
    <name type="scientific">Capronia epimyces CBS 606.96</name>
    <dbReference type="NCBI Taxonomy" id="1182542"/>
    <lineage>
        <taxon>Eukaryota</taxon>
        <taxon>Fungi</taxon>
        <taxon>Dikarya</taxon>
        <taxon>Ascomycota</taxon>
        <taxon>Pezizomycotina</taxon>
        <taxon>Eurotiomycetes</taxon>
        <taxon>Chaetothyriomycetidae</taxon>
        <taxon>Chaetothyriales</taxon>
        <taxon>Herpotrichiellaceae</taxon>
        <taxon>Capronia</taxon>
    </lineage>
</organism>
<feature type="transmembrane region" description="Helical" evidence="1">
    <location>
        <begin position="211"/>
        <end position="230"/>
    </location>
</feature>
<dbReference type="OrthoDB" id="3177213at2759"/>
<proteinExistence type="predicted"/>
<evidence type="ECO:0000313" key="3">
    <source>
        <dbReference type="Proteomes" id="UP000019478"/>
    </source>
</evidence>
<reference evidence="2 3" key="1">
    <citation type="submission" date="2013-03" db="EMBL/GenBank/DDBJ databases">
        <title>The Genome Sequence of Capronia epimyces CBS 606.96.</title>
        <authorList>
            <consortium name="The Broad Institute Genomics Platform"/>
            <person name="Cuomo C."/>
            <person name="de Hoog S."/>
            <person name="Gorbushina A."/>
            <person name="Walker B."/>
            <person name="Young S.K."/>
            <person name="Zeng Q."/>
            <person name="Gargeya S."/>
            <person name="Fitzgerald M."/>
            <person name="Haas B."/>
            <person name="Abouelleil A."/>
            <person name="Allen A.W."/>
            <person name="Alvarado L."/>
            <person name="Arachchi H.M."/>
            <person name="Berlin A.M."/>
            <person name="Chapman S.B."/>
            <person name="Gainer-Dewar J."/>
            <person name="Goldberg J."/>
            <person name="Griggs A."/>
            <person name="Gujja S."/>
            <person name="Hansen M."/>
            <person name="Howarth C."/>
            <person name="Imamovic A."/>
            <person name="Ireland A."/>
            <person name="Larimer J."/>
            <person name="McCowan C."/>
            <person name="Murphy C."/>
            <person name="Pearson M."/>
            <person name="Poon T.W."/>
            <person name="Priest M."/>
            <person name="Roberts A."/>
            <person name="Saif S."/>
            <person name="Shea T."/>
            <person name="Sisk P."/>
            <person name="Sykes S."/>
            <person name="Wortman J."/>
            <person name="Nusbaum C."/>
            <person name="Birren B."/>
        </authorList>
    </citation>
    <scope>NUCLEOTIDE SEQUENCE [LARGE SCALE GENOMIC DNA]</scope>
    <source>
        <strain evidence="2 3">CBS 606.96</strain>
    </source>
</reference>
<dbReference type="STRING" id="1182542.W9XBM0"/>
<dbReference type="Proteomes" id="UP000019478">
    <property type="component" value="Unassembled WGS sequence"/>
</dbReference>
<keyword evidence="1" id="KW-1133">Transmembrane helix</keyword>
<feature type="transmembrane region" description="Helical" evidence="1">
    <location>
        <begin position="242"/>
        <end position="260"/>
    </location>
</feature>
<accession>W9XBM0</accession>
<feature type="transmembrane region" description="Helical" evidence="1">
    <location>
        <begin position="534"/>
        <end position="553"/>
    </location>
</feature>
<dbReference type="GeneID" id="19173092"/>
<dbReference type="PANTHER" id="PTHR42101:SF1">
    <property type="entry name" value="LOW TEMPERATURE REQUIREMENT A"/>
    <property type="match status" value="1"/>
</dbReference>
<sequence>MANYMSWPSPQLCILGSQDVEKRNPRVAARRQMDTVGEAQAQELIRPAQAPRDPSTLELFYDLFLVANLATVTMKNEIVDERSLRAYLGFFTLLWFTWLQTILYDVRVSSESVFHHIHKAVSCAIMMGFVVCAAMYDTSDVHSTINGFKAMSLVLMVSRLALALQYSIVCLSVRGPSKIRTPMLFTAGSLILAAAGFLGVFWGFTYTPHCYLAWYAISATEATSIVLISCRWRIFSFKRTHLLERLGLLTLIIMGEGILGMSRTTYQLFQTVNKPTAENFGELISAVLLVYMIFMLYFGHIEHDKFGTIRQQIWMLLHYPLHVAILLTVEGSSFLVLSGVIGHITDAWGNLYPLSSHPDWNSFFSGYQSANEVVSDILMDMDTLLALTFKDSEALALINLYNYTTDIVTVETIAAPFNSTQWQDEASNAINQLWSGVEVAIYHSFGIEGHDPHDHEPSSIEQAASAQNVMDTVFLYFYFSAGSLLLVLAIMYAFSKKSQSHSREAWASIAARMVVGAGVMLPVMARWIDTDASYSFYLSPWTIAVVMLSYLTGEP</sequence>
<dbReference type="Pfam" id="PF06772">
    <property type="entry name" value="LtrA"/>
    <property type="match status" value="1"/>
</dbReference>
<dbReference type="RefSeq" id="XP_007737292.1">
    <property type="nucleotide sequence ID" value="XM_007739102.1"/>
</dbReference>
<comment type="caution">
    <text evidence="2">The sequence shown here is derived from an EMBL/GenBank/DDBJ whole genome shotgun (WGS) entry which is preliminary data.</text>
</comment>
<dbReference type="HOGENOM" id="CLU_016136_2_0_1"/>
<feature type="transmembrane region" description="Helical" evidence="1">
    <location>
        <begin position="116"/>
        <end position="136"/>
    </location>
</feature>
<keyword evidence="1" id="KW-0472">Membrane</keyword>
<feature type="transmembrane region" description="Helical" evidence="1">
    <location>
        <begin position="280"/>
        <end position="298"/>
    </location>
</feature>
<dbReference type="AlphaFoldDB" id="W9XBM0"/>
<name>W9XBM0_9EURO</name>
<dbReference type="InterPro" id="IPR010640">
    <property type="entry name" value="Low_temperature_requirement_A"/>
</dbReference>